<reference evidence="3" key="1">
    <citation type="submission" date="2023-07" db="EMBL/GenBank/DDBJ databases">
        <title>30 novel species of actinomycetes from the DSMZ collection.</title>
        <authorList>
            <person name="Nouioui I."/>
        </authorList>
    </citation>
    <scope>NUCLEOTIDE SEQUENCE [LARGE SCALE GENOMIC DNA]</scope>
    <source>
        <strain evidence="3">DSM 44399</strain>
    </source>
</reference>
<dbReference type="RefSeq" id="WP_311423599.1">
    <property type="nucleotide sequence ID" value="NZ_JAVREH010000018.1"/>
</dbReference>
<organism evidence="2 3">
    <name type="scientific">Jatrophihabitans lederbergiae</name>
    <dbReference type="NCBI Taxonomy" id="3075547"/>
    <lineage>
        <taxon>Bacteria</taxon>
        <taxon>Bacillati</taxon>
        <taxon>Actinomycetota</taxon>
        <taxon>Actinomycetes</taxon>
        <taxon>Jatrophihabitantales</taxon>
        <taxon>Jatrophihabitantaceae</taxon>
        <taxon>Jatrophihabitans</taxon>
    </lineage>
</organism>
<dbReference type="Proteomes" id="UP001183176">
    <property type="component" value="Unassembled WGS sequence"/>
</dbReference>
<feature type="domain" description="Cupin type-2" evidence="1">
    <location>
        <begin position="54"/>
        <end position="112"/>
    </location>
</feature>
<dbReference type="InterPro" id="IPR014710">
    <property type="entry name" value="RmlC-like_jellyroll"/>
</dbReference>
<evidence type="ECO:0000313" key="3">
    <source>
        <dbReference type="Proteomes" id="UP001183176"/>
    </source>
</evidence>
<evidence type="ECO:0000313" key="2">
    <source>
        <dbReference type="EMBL" id="MDT0262450.1"/>
    </source>
</evidence>
<dbReference type="EMBL" id="JAVREH010000018">
    <property type="protein sequence ID" value="MDT0262450.1"/>
    <property type="molecule type" value="Genomic_DNA"/>
</dbReference>
<dbReference type="Gene3D" id="2.60.120.10">
    <property type="entry name" value="Jelly Rolls"/>
    <property type="match status" value="1"/>
</dbReference>
<gene>
    <name evidence="2" type="ORF">RM423_13715</name>
</gene>
<evidence type="ECO:0000259" key="1">
    <source>
        <dbReference type="Pfam" id="PF07883"/>
    </source>
</evidence>
<comment type="caution">
    <text evidence="2">The sequence shown here is derived from an EMBL/GenBank/DDBJ whole genome shotgun (WGS) entry which is preliminary data.</text>
</comment>
<sequence>MQAAFDPQQHIVNLRDCPQEEVSDGAGGVLQGVFGLSGAVAFLDNGDAIGLDSITMAAGRAFELHTHPGAHILVVQEGKGSITIDGVDYVVVDGDSIYVPAKYPHGVSAAIDRGISFLAFGVPHMPVSAPDRMTLVEAPH</sequence>
<name>A0ABU2JBT5_9ACTN</name>
<keyword evidence="3" id="KW-1185">Reference proteome</keyword>
<proteinExistence type="predicted"/>
<dbReference type="SUPFAM" id="SSF51182">
    <property type="entry name" value="RmlC-like cupins"/>
    <property type="match status" value="1"/>
</dbReference>
<protein>
    <submittedName>
        <fullName evidence="2">Cupin domain-containing protein</fullName>
    </submittedName>
</protein>
<dbReference type="InterPro" id="IPR011051">
    <property type="entry name" value="RmlC_Cupin_sf"/>
</dbReference>
<accession>A0ABU2JBT5</accession>
<dbReference type="InterPro" id="IPR013096">
    <property type="entry name" value="Cupin_2"/>
</dbReference>
<dbReference type="Pfam" id="PF07883">
    <property type="entry name" value="Cupin_2"/>
    <property type="match status" value="1"/>
</dbReference>